<comment type="similarity">
    <text evidence="2">Belongs to the bacterial sugar transferase family.</text>
</comment>
<evidence type="ECO:0000313" key="10">
    <source>
        <dbReference type="Proteomes" id="UP000176864"/>
    </source>
</evidence>
<gene>
    <name evidence="9" type="ORF">A2751_04535</name>
</gene>
<protein>
    <recommendedName>
        <fullName evidence="8">Bacterial sugar transferase domain-containing protein</fullName>
    </recommendedName>
</protein>
<comment type="caution">
    <text evidence="9">The sequence shown here is derived from an EMBL/GenBank/DDBJ whole genome shotgun (WGS) entry which is preliminary data.</text>
</comment>
<comment type="subcellular location">
    <subcellularLocation>
        <location evidence="1">Membrane</location>
        <topology evidence="1">Multi-pass membrane protein</topology>
    </subcellularLocation>
</comment>
<evidence type="ECO:0000256" key="6">
    <source>
        <dbReference type="ARBA" id="ARBA00023136"/>
    </source>
</evidence>
<keyword evidence="4 7" id="KW-0812">Transmembrane</keyword>
<evidence type="ECO:0000259" key="8">
    <source>
        <dbReference type="Pfam" id="PF02397"/>
    </source>
</evidence>
<keyword evidence="5 7" id="KW-1133">Transmembrane helix</keyword>
<feature type="transmembrane region" description="Helical" evidence="7">
    <location>
        <begin position="7"/>
        <end position="28"/>
    </location>
</feature>
<keyword evidence="3" id="KW-0808">Transferase</keyword>
<dbReference type="PANTHER" id="PTHR30576">
    <property type="entry name" value="COLANIC BIOSYNTHESIS UDP-GLUCOSE LIPID CARRIER TRANSFERASE"/>
    <property type="match status" value="1"/>
</dbReference>
<dbReference type="Pfam" id="PF02397">
    <property type="entry name" value="Bac_transf"/>
    <property type="match status" value="1"/>
</dbReference>
<feature type="transmembrane region" description="Helical" evidence="7">
    <location>
        <begin position="269"/>
        <end position="290"/>
    </location>
</feature>
<dbReference type="Gene3D" id="3.40.50.720">
    <property type="entry name" value="NAD(P)-binding Rossmann-like Domain"/>
    <property type="match status" value="1"/>
</dbReference>
<name>A0A1F5NNH4_9BACT</name>
<dbReference type="InterPro" id="IPR003362">
    <property type="entry name" value="Bact_transf"/>
</dbReference>
<dbReference type="GO" id="GO:0016780">
    <property type="term" value="F:phosphotransferase activity, for other substituted phosphate groups"/>
    <property type="evidence" value="ECO:0007669"/>
    <property type="project" value="TreeGrafter"/>
</dbReference>
<organism evidence="9 10">
    <name type="scientific">Candidatus Doudnabacteria bacterium RIFCSPHIGHO2_01_FULL_46_14</name>
    <dbReference type="NCBI Taxonomy" id="1817824"/>
    <lineage>
        <taxon>Bacteria</taxon>
        <taxon>Candidatus Doudnaibacteriota</taxon>
    </lineage>
</organism>
<dbReference type="Proteomes" id="UP000176864">
    <property type="component" value="Unassembled WGS sequence"/>
</dbReference>
<dbReference type="GO" id="GO:0016020">
    <property type="term" value="C:membrane"/>
    <property type="evidence" value="ECO:0007669"/>
    <property type="project" value="UniProtKB-SubCell"/>
</dbReference>
<evidence type="ECO:0000256" key="1">
    <source>
        <dbReference type="ARBA" id="ARBA00004141"/>
    </source>
</evidence>
<feature type="transmembrane region" description="Helical" evidence="7">
    <location>
        <begin position="81"/>
        <end position="101"/>
    </location>
</feature>
<proteinExistence type="inferred from homology"/>
<evidence type="ECO:0000256" key="2">
    <source>
        <dbReference type="ARBA" id="ARBA00006464"/>
    </source>
</evidence>
<sequence>MKKSELAFNVISVPVDFLMIFLAASLAYFFRYKVETLPVLFDLSYLQYLQLILIAIPFLLLLFALNGLYAQKSTHGIWREFLKIAGSVSAGLMIVVVLFFFNKNLFPSRLIILMSWIFIILFVSLGRSILLIVQREMLSRGTGRHRLVLVTGDETNPISREIEQNAVLGYEIVADIKYSDDIWSKVEEMHRRHRIDELLQADTKLGNEQVLNLVNMCENLGIKFNYLPSILESHRANIEIDVIGNMPVIRLQSTPLDGWGKVIKRIIDVIVSIFGLVLFSPFFALVSMIIKFDSRGPVFFHQRRGSSFHSFEFYKFRTMHADLSEGSEEGDRIRRELEEKNARLGPYVKIKNDPRVTRVGKFLRRTKLDELPQFWHILRGEMSLVGPRIHMVKEVEKFESSDKYKKIFVIKPGATGLAQLNQFTNPELPFEEEIKLDLFYIENWSVKLDLYIIAKTVYSLLTRRISADY</sequence>
<evidence type="ECO:0000256" key="4">
    <source>
        <dbReference type="ARBA" id="ARBA00022692"/>
    </source>
</evidence>
<feature type="domain" description="Bacterial sugar transferase" evidence="8">
    <location>
        <begin position="264"/>
        <end position="461"/>
    </location>
</feature>
<evidence type="ECO:0000313" key="9">
    <source>
        <dbReference type="EMBL" id="OGE79229.1"/>
    </source>
</evidence>
<reference evidence="9 10" key="1">
    <citation type="journal article" date="2016" name="Nat. Commun.">
        <title>Thousands of microbial genomes shed light on interconnected biogeochemical processes in an aquifer system.</title>
        <authorList>
            <person name="Anantharaman K."/>
            <person name="Brown C.T."/>
            <person name="Hug L.A."/>
            <person name="Sharon I."/>
            <person name="Castelle C.J."/>
            <person name="Probst A.J."/>
            <person name="Thomas B.C."/>
            <person name="Singh A."/>
            <person name="Wilkins M.J."/>
            <person name="Karaoz U."/>
            <person name="Brodie E.L."/>
            <person name="Williams K.H."/>
            <person name="Hubbard S.S."/>
            <person name="Banfield J.F."/>
        </authorList>
    </citation>
    <scope>NUCLEOTIDE SEQUENCE [LARGE SCALE GENOMIC DNA]</scope>
</reference>
<evidence type="ECO:0000256" key="7">
    <source>
        <dbReference type="SAM" id="Phobius"/>
    </source>
</evidence>
<dbReference type="EMBL" id="MFEK01000006">
    <property type="protein sequence ID" value="OGE79229.1"/>
    <property type="molecule type" value="Genomic_DNA"/>
</dbReference>
<evidence type="ECO:0000256" key="5">
    <source>
        <dbReference type="ARBA" id="ARBA00022989"/>
    </source>
</evidence>
<feature type="transmembrane region" description="Helical" evidence="7">
    <location>
        <begin position="113"/>
        <end position="133"/>
    </location>
</feature>
<feature type="transmembrane region" description="Helical" evidence="7">
    <location>
        <begin position="48"/>
        <end position="69"/>
    </location>
</feature>
<dbReference type="AlphaFoldDB" id="A0A1F5NNH4"/>
<evidence type="ECO:0000256" key="3">
    <source>
        <dbReference type="ARBA" id="ARBA00022679"/>
    </source>
</evidence>
<dbReference type="Pfam" id="PF13727">
    <property type="entry name" value="CoA_binding_3"/>
    <property type="match status" value="1"/>
</dbReference>
<dbReference type="PANTHER" id="PTHR30576:SF20">
    <property type="entry name" value="QUINOVOSAMINEPHOSPHOTRANSFERAE-RELATED"/>
    <property type="match status" value="1"/>
</dbReference>
<keyword evidence="6 7" id="KW-0472">Membrane</keyword>
<dbReference type="NCBIfam" id="TIGR03025">
    <property type="entry name" value="EPS_sugtrans"/>
    <property type="match status" value="1"/>
</dbReference>
<dbReference type="InterPro" id="IPR017475">
    <property type="entry name" value="EPS_sugar_tfrase"/>
</dbReference>
<dbReference type="STRING" id="1817824.A2751_04535"/>
<accession>A0A1F5NNH4</accession>